<dbReference type="InterPro" id="IPR033941">
    <property type="entry name" value="IPMI_cat"/>
</dbReference>
<feature type="domain" description="Aconitase/3-isopropylmalate dehydratase large subunit alpha/beta/alpha" evidence="14">
    <location>
        <begin position="19"/>
        <end position="469"/>
    </location>
</feature>
<dbReference type="RefSeq" id="WP_304274758.1">
    <property type="nucleotide sequence ID" value="NZ_QFQZ01000009.1"/>
</dbReference>
<name>A0A2W5X5K8_9CAUL</name>
<dbReference type="UniPathway" id="UPA00048">
    <property type="reaction ID" value="UER00071"/>
</dbReference>
<evidence type="ECO:0000256" key="1">
    <source>
        <dbReference type="ARBA" id="ARBA00000491"/>
    </source>
</evidence>
<evidence type="ECO:0000256" key="12">
    <source>
        <dbReference type="ARBA" id="ARBA00023304"/>
    </source>
</evidence>
<dbReference type="InterPro" id="IPR001030">
    <property type="entry name" value="Acoase/IPM_deHydtase_lsu_aba"/>
</dbReference>
<dbReference type="GO" id="GO:0009098">
    <property type="term" value="P:L-leucine biosynthetic process"/>
    <property type="evidence" value="ECO:0007669"/>
    <property type="project" value="UniProtKB-UniRule"/>
</dbReference>
<evidence type="ECO:0000256" key="7">
    <source>
        <dbReference type="ARBA" id="ARBA00022605"/>
    </source>
</evidence>
<dbReference type="NCBIfam" id="NF009116">
    <property type="entry name" value="PRK12466.1"/>
    <property type="match status" value="1"/>
</dbReference>
<keyword evidence="12 13" id="KW-0100">Branched-chain amino acid biosynthesis</keyword>
<evidence type="ECO:0000256" key="4">
    <source>
        <dbReference type="ARBA" id="ARBA00011271"/>
    </source>
</evidence>
<evidence type="ECO:0000256" key="3">
    <source>
        <dbReference type="ARBA" id="ARBA00004729"/>
    </source>
</evidence>
<reference evidence="15 16" key="1">
    <citation type="submission" date="2017-08" db="EMBL/GenBank/DDBJ databases">
        <title>Infants hospitalized years apart are colonized by the same room-sourced microbial strains.</title>
        <authorList>
            <person name="Brooks B."/>
            <person name="Olm M.R."/>
            <person name="Firek B.A."/>
            <person name="Baker R."/>
            <person name="Thomas B.C."/>
            <person name="Morowitz M.J."/>
            <person name="Banfield J.F."/>
        </authorList>
    </citation>
    <scope>NUCLEOTIDE SEQUENCE [LARGE SCALE GENOMIC DNA]</scope>
    <source>
        <strain evidence="15">S2_003_000_R2_4</strain>
    </source>
</reference>
<dbReference type="InterPro" id="IPR036008">
    <property type="entry name" value="Aconitase_4Fe-4S_dom"/>
</dbReference>
<dbReference type="PROSITE" id="PS01244">
    <property type="entry name" value="ACONITASE_2"/>
    <property type="match status" value="1"/>
</dbReference>
<comment type="pathway">
    <text evidence="3 13">Amino-acid biosynthesis; L-leucine biosynthesis; L-leucine from 3-methyl-2-oxobutanoate: step 2/4.</text>
</comment>
<accession>A0A2W5X5K8</accession>
<dbReference type="HAMAP" id="MF_01026">
    <property type="entry name" value="LeuC_type1"/>
    <property type="match status" value="1"/>
</dbReference>
<comment type="caution">
    <text evidence="15">The sequence shown here is derived from an EMBL/GenBank/DDBJ whole genome shotgun (WGS) entry which is preliminary data.</text>
</comment>
<dbReference type="AlphaFoldDB" id="A0A2W5X5K8"/>
<dbReference type="EMBL" id="QFQZ01000009">
    <property type="protein sequence ID" value="PZR36084.1"/>
    <property type="molecule type" value="Genomic_DNA"/>
</dbReference>
<sequence>MSQASTPGSSVNGPATLYDKLWAAHVVAQGDDGQTLLYIDRHLLHEVSTPQSFETLRKTGSPVWRPETHLAVADHAVPTQARGGLIADPQARAQVALLAANCAEFGLEHLALDGERQGIVHVISPEQGFTLPGLTLVCGDSHTATHGAFGALAFGIGASECGVVMAVQSLWQTKAKTMRVMFKGALPRHVTAKDMALALIARIGSAGGVGYAIEYAGEAVRSLSMEGRMTLCNMTIEAGARVGLVAPDKTTFAYLKGRPRAPSGAAWDAAVAHWRTLPSDPGAVFDREVEIDAATIAPQVSYGVSPDQTFPIDGHVPSPADLPAGPARDQLASALGYMGLEPGAKLTDIAIDTVFIGSCTNGRLEDLRAAAAIAATGKVAAGVTALVVPGSTAVKKQAEAEGLDRVFLDAGFQWRHAGCSLCVAMNDDRLPAGARCASTSNRNFEGRQGAGARTHLVSPAMAAAAALAGRLVDVRSL</sequence>
<feature type="binding site" evidence="13">
    <location>
        <position position="419"/>
    </location>
    <ligand>
        <name>[4Fe-4S] cluster</name>
        <dbReference type="ChEBI" id="CHEBI:49883"/>
    </ligand>
</feature>
<evidence type="ECO:0000256" key="2">
    <source>
        <dbReference type="ARBA" id="ARBA00002695"/>
    </source>
</evidence>
<evidence type="ECO:0000313" key="16">
    <source>
        <dbReference type="Proteomes" id="UP000249393"/>
    </source>
</evidence>
<organism evidence="15 16">
    <name type="scientific">Caulobacter segnis</name>
    <dbReference type="NCBI Taxonomy" id="88688"/>
    <lineage>
        <taxon>Bacteria</taxon>
        <taxon>Pseudomonadati</taxon>
        <taxon>Pseudomonadota</taxon>
        <taxon>Alphaproteobacteria</taxon>
        <taxon>Caulobacterales</taxon>
        <taxon>Caulobacteraceae</taxon>
        <taxon>Caulobacter</taxon>
    </lineage>
</organism>
<dbReference type="InterPro" id="IPR050067">
    <property type="entry name" value="IPM_dehydratase_rel_enz"/>
</dbReference>
<evidence type="ECO:0000256" key="13">
    <source>
        <dbReference type="HAMAP-Rule" id="MF_01026"/>
    </source>
</evidence>
<dbReference type="EC" id="4.2.1.33" evidence="13"/>
<evidence type="ECO:0000256" key="6">
    <source>
        <dbReference type="ARBA" id="ARBA00022485"/>
    </source>
</evidence>
<evidence type="ECO:0000256" key="11">
    <source>
        <dbReference type="ARBA" id="ARBA00023239"/>
    </source>
</evidence>
<dbReference type="PRINTS" id="PR00415">
    <property type="entry name" value="ACONITASE"/>
</dbReference>
<dbReference type="GO" id="GO:0003861">
    <property type="term" value="F:3-isopropylmalate dehydratase activity"/>
    <property type="evidence" value="ECO:0007669"/>
    <property type="project" value="UniProtKB-UniRule"/>
</dbReference>
<evidence type="ECO:0000256" key="5">
    <source>
        <dbReference type="ARBA" id="ARBA00022430"/>
    </source>
</evidence>
<feature type="binding site" evidence="13">
    <location>
        <position position="422"/>
    </location>
    <ligand>
        <name>[4Fe-4S] cluster</name>
        <dbReference type="ChEBI" id="CHEBI:49883"/>
    </ligand>
</feature>
<dbReference type="PANTHER" id="PTHR43822:SF9">
    <property type="entry name" value="3-ISOPROPYLMALATE DEHYDRATASE"/>
    <property type="match status" value="1"/>
</dbReference>
<proteinExistence type="inferred from homology"/>
<dbReference type="SUPFAM" id="SSF53732">
    <property type="entry name" value="Aconitase iron-sulfur domain"/>
    <property type="match status" value="1"/>
</dbReference>
<dbReference type="PROSITE" id="PS00450">
    <property type="entry name" value="ACONITASE_1"/>
    <property type="match status" value="1"/>
</dbReference>
<dbReference type="GO" id="GO:0046872">
    <property type="term" value="F:metal ion binding"/>
    <property type="evidence" value="ECO:0007669"/>
    <property type="project" value="UniProtKB-KW"/>
</dbReference>
<dbReference type="CDD" id="cd01583">
    <property type="entry name" value="IPMI"/>
    <property type="match status" value="1"/>
</dbReference>
<dbReference type="PANTHER" id="PTHR43822">
    <property type="entry name" value="HOMOACONITASE, MITOCHONDRIAL-RELATED"/>
    <property type="match status" value="1"/>
</dbReference>
<evidence type="ECO:0000259" key="14">
    <source>
        <dbReference type="Pfam" id="PF00330"/>
    </source>
</evidence>
<dbReference type="InterPro" id="IPR018136">
    <property type="entry name" value="Aconitase_4Fe-4S_BS"/>
</dbReference>
<keyword evidence="9 13" id="KW-0408">Iron</keyword>
<dbReference type="NCBIfam" id="TIGR00170">
    <property type="entry name" value="leuC"/>
    <property type="match status" value="1"/>
</dbReference>
<dbReference type="FunFam" id="3.30.499.10:FF:000007">
    <property type="entry name" value="3-isopropylmalate dehydratase large subunit"/>
    <property type="match status" value="1"/>
</dbReference>
<evidence type="ECO:0000313" key="15">
    <source>
        <dbReference type="EMBL" id="PZR36084.1"/>
    </source>
</evidence>
<dbReference type="InterPro" id="IPR004430">
    <property type="entry name" value="3-IsopropMal_deHydase_lsu"/>
</dbReference>
<keyword evidence="10 13" id="KW-0411">Iron-sulfur</keyword>
<comment type="catalytic activity">
    <reaction evidence="1 13">
        <text>(2R,3S)-3-isopropylmalate = (2S)-2-isopropylmalate</text>
        <dbReference type="Rhea" id="RHEA:32287"/>
        <dbReference type="ChEBI" id="CHEBI:1178"/>
        <dbReference type="ChEBI" id="CHEBI:35121"/>
        <dbReference type="EC" id="4.2.1.33"/>
    </reaction>
</comment>
<gene>
    <name evidence="13 15" type="primary">leuC</name>
    <name evidence="15" type="ORF">DI526_04765</name>
</gene>
<dbReference type="NCBIfam" id="NF004016">
    <property type="entry name" value="PRK05478.1"/>
    <property type="match status" value="1"/>
</dbReference>
<evidence type="ECO:0000256" key="10">
    <source>
        <dbReference type="ARBA" id="ARBA00023014"/>
    </source>
</evidence>
<keyword evidence="7 13" id="KW-0028">Amino-acid biosynthesis</keyword>
<comment type="similarity">
    <text evidence="13">Belongs to the aconitase/IPM isomerase family. LeuC type 1 subfamily.</text>
</comment>
<keyword evidence="5 13" id="KW-0432">Leucine biosynthesis</keyword>
<dbReference type="Gene3D" id="3.30.499.10">
    <property type="entry name" value="Aconitase, domain 3"/>
    <property type="match status" value="2"/>
</dbReference>
<evidence type="ECO:0000256" key="9">
    <source>
        <dbReference type="ARBA" id="ARBA00023004"/>
    </source>
</evidence>
<dbReference type="GO" id="GO:0051539">
    <property type="term" value="F:4 iron, 4 sulfur cluster binding"/>
    <property type="evidence" value="ECO:0007669"/>
    <property type="project" value="UniProtKB-KW"/>
</dbReference>
<dbReference type="InterPro" id="IPR015931">
    <property type="entry name" value="Acnase/IPM_dHydase_lsu_aba_1/3"/>
</dbReference>
<comment type="subunit">
    <text evidence="4 13">Heterodimer of LeuC and LeuD.</text>
</comment>
<comment type="cofactor">
    <cofactor evidence="13">
        <name>[4Fe-4S] cluster</name>
        <dbReference type="ChEBI" id="CHEBI:49883"/>
    </cofactor>
    <text evidence="13">Binds 1 [4Fe-4S] cluster per subunit.</text>
</comment>
<comment type="function">
    <text evidence="2 13">Catalyzes the isomerization between 2-isopropylmalate and 3-isopropylmalate, via the formation of 2-isopropylmaleate.</text>
</comment>
<protein>
    <recommendedName>
        <fullName evidence="13">3-isopropylmalate dehydratase large subunit</fullName>
        <ecNumber evidence="13">4.2.1.33</ecNumber>
    </recommendedName>
    <alternativeName>
        <fullName evidence="13">Alpha-IPM isomerase</fullName>
        <shortName evidence="13">IPMI</shortName>
    </alternativeName>
    <alternativeName>
        <fullName evidence="13">Isopropylmalate isomerase</fullName>
    </alternativeName>
</protein>
<keyword evidence="6 13" id="KW-0004">4Fe-4S</keyword>
<keyword evidence="8 13" id="KW-0479">Metal-binding</keyword>
<feature type="binding site" evidence="13">
    <location>
        <position position="359"/>
    </location>
    <ligand>
        <name>[4Fe-4S] cluster</name>
        <dbReference type="ChEBI" id="CHEBI:49883"/>
    </ligand>
</feature>
<dbReference type="Proteomes" id="UP000249393">
    <property type="component" value="Unassembled WGS sequence"/>
</dbReference>
<keyword evidence="11 13" id="KW-0456">Lyase</keyword>
<dbReference type="Pfam" id="PF00330">
    <property type="entry name" value="Aconitase"/>
    <property type="match status" value="1"/>
</dbReference>
<evidence type="ECO:0000256" key="8">
    <source>
        <dbReference type="ARBA" id="ARBA00022723"/>
    </source>
</evidence>